<dbReference type="InterPro" id="IPR050896">
    <property type="entry name" value="Mito_lipid_metab_GTPase"/>
</dbReference>
<dbReference type="RefSeq" id="XP_011401636.1">
    <property type="nucleotide sequence ID" value="XM_011403334.1"/>
</dbReference>
<evidence type="ECO:0000313" key="6">
    <source>
        <dbReference type="Proteomes" id="UP000028924"/>
    </source>
</evidence>
<dbReference type="GO" id="GO:0005525">
    <property type="term" value="F:GTP binding"/>
    <property type="evidence" value="ECO:0007669"/>
    <property type="project" value="InterPro"/>
</dbReference>
<dbReference type="InterPro" id="IPR027417">
    <property type="entry name" value="P-loop_NTPase"/>
</dbReference>
<accession>A0A087SS96</accession>
<dbReference type="EMBL" id="KL662175">
    <property type="protein sequence ID" value="KFM28600.1"/>
    <property type="molecule type" value="Genomic_DNA"/>
</dbReference>
<feature type="domain" description="NOA1/YqeH-like C-terminal" evidence="3">
    <location>
        <begin position="310"/>
        <end position="406"/>
    </location>
</feature>
<dbReference type="Proteomes" id="UP000279271">
    <property type="component" value="Unassembled WGS sequence"/>
</dbReference>
<reference evidence="7" key="2">
    <citation type="journal article" date="2018" name="Algal Res.">
        <title>Characterization of plant carbon substrate utilization by Auxenochlorella protothecoides.</title>
        <authorList>
            <person name="Vogler B.W."/>
            <person name="Starkenburg S.R."/>
            <person name="Sudasinghe N."/>
            <person name="Schambach J.Y."/>
            <person name="Rollin J.A."/>
            <person name="Pattathil S."/>
            <person name="Barry A.N."/>
        </authorList>
    </citation>
    <scope>NUCLEOTIDE SEQUENCE [LARGE SCALE GENOMIC DNA]</scope>
    <source>
        <strain evidence="7">UTEX 25</strain>
    </source>
</reference>
<evidence type="ECO:0000259" key="3">
    <source>
        <dbReference type="Pfam" id="PF21516"/>
    </source>
</evidence>
<organism evidence="4 6">
    <name type="scientific">Auxenochlorella protothecoides</name>
    <name type="common">Green microalga</name>
    <name type="synonym">Chlorella protothecoides</name>
    <dbReference type="NCBI Taxonomy" id="3075"/>
    <lineage>
        <taxon>Eukaryota</taxon>
        <taxon>Viridiplantae</taxon>
        <taxon>Chlorophyta</taxon>
        <taxon>core chlorophytes</taxon>
        <taxon>Trebouxiophyceae</taxon>
        <taxon>Chlorellales</taxon>
        <taxon>Chlorellaceae</taxon>
        <taxon>Auxenochlorella</taxon>
    </lineage>
</organism>
<reference evidence="5" key="3">
    <citation type="submission" date="2018-10" db="EMBL/GenBank/DDBJ databases">
        <authorList>
            <person name="Hovde B."/>
            <person name="Zhang X."/>
        </authorList>
    </citation>
    <scope>NUCLEOTIDE SEQUENCE [LARGE SCALE GENOMIC DNA]</scope>
    <source>
        <strain evidence="5">UTEX 25</strain>
    </source>
</reference>
<dbReference type="GO" id="GO:0005739">
    <property type="term" value="C:mitochondrion"/>
    <property type="evidence" value="ECO:0007669"/>
    <property type="project" value="TreeGrafter"/>
</dbReference>
<evidence type="ECO:0000313" key="7">
    <source>
        <dbReference type="Proteomes" id="UP000279271"/>
    </source>
</evidence>
<dbReference type="STRING" id="3075.A0A087SS96"/>
<sequence length="460" mass="49925">MDLFDQIIDEWVPRKRTPLEIRQYGEQEEESEEAAIRCARCHSLQHNGRVKNEEAEAILPSFDFGKQVGRKIALTKFRKQMLVVVVDAVDFDGSLPTTTLKTILDFQLTRADSNPTTSRFSPDFSFLLVINKADLLPESLHRHHLEAWARQRLAAAGLPRPSTIAVVSSLRGWGVKDLLNRLQRGVGGRGDVWVVGTQNAGKSSLINAMRGAAGLGSRRDVTATHVPGTTLGALAVPGLLPAGCKLVDTPGMDQVHSLAKYLPANELKMLQPRRALKGRTFRISPGKSVLLGGLARIDVVSQERGATLYLTPWISDEVACYMGKTEGVAERRQKHLGKRLSPPTAKSGPTFPELVPTTLHLQGSEWIRSTRDVAIAGLGWVGVGVSGAAELTVWTPPGVKVSVREPLARSLAKDMERPGLGAALGEAMVEEKRVPRRTPAEKGPRKGQTMPAAKEQGGAV</sequence>
<feature type="region of interest" description="Disordered" evidence="1">
    <location>
        <begin position="422"/>
        <end position="460"/>
    </location>
</feature>
<dbReference type="InterPro" id="IPR006073">
    <property type="entry name" value="GTP-bd"/>
</dbReference>
<dbReference type="SUPFAM" id="SSF52540">
    <property type="entry name" value="P-loop containing nucleoside triphosphate hydrolases"/>
    <property type="match status" value="1"/>
</dbReference>
<reference evidence="5" key="4">
    <citation type="submission" date="2018-11" db="EMBL/GenBank/DDBJ databases">
        <title>Characterization of plant carbon substrate utilization by Auxenochlorella protothecoides.</title>
        <authorList>
            <person name="Vogler B.W."/>
            <person name="Starkenburg S.R."/>
            <person name="Sudasinghe N."/>
            <person name="Schambach J.Y."/>
            <person name="Rollin J.A."/>
            <person name="Pattathil S."/>
            <person name="Barry A.N."/>
        </authorList>
    </citation>
    <scope>NUCLEOTIDE SEQUENCE [LARGE SCALE GENOMIC DNA]</scope>
    <source>
        <strain evidence="5">UTEX 25</strain>
    </source>
</reference>
<evidence type="ECO:0000259" key="2">
    <source>
        <dbReference type="Pfam" id="PF01926"/>
    </source>
</evidence>
<dbReference type="eggNOG" id="KOG1249">
    <property type="taxonomic scope" value="Eukaryota"/>
</dbReference>
<dbReference type="Proteomes" id="UP000028924">
    <property type="component" value="Unassembled WGS sequence"/>
</dbReference>
<evidence type="ECO:0000313" key="5">
    <source>
        <dbReference type="EMBL" id="RMZ55792.1"/>
    </source>
</evidence>
<evidence type="ECO:0000313" key="4">
    <source>
        <dbReference type="EMBL" id="KFM28600.1"/>
    </source>
</evidence>
<feature type="domain" description="G" evidence="2">
    <location>
        <begin position="192"/>
        <end position="253"/>
    </location>
</feature>
<evidence type="ECO:0000256" key="1">
    <source>
        <dbReference type="SAM" id="MobiDB-lite"/>
    </source>
</evidence>
<dbReference type="PANTHER" id="PTHR46434">
    <property type="entry name" value="GENETIC INTERACTOR OF PROHIBITINS 3, MITOCHONDRIAL"/>
    <property type="match status" value="1"/>
</dbReference>
<dbReference type="KEGG" id="apro:F751_6359"/>
<dbReference type="GeneID" id="23617750"/>
<gene>
    <name evidence="5" type="ORF">APUTEX25_005833</name>
    <name evidence="4" type="ORF">F751_6359</name>
</gene>
<name>A0A087SS96_AUXPR</name>
<reference evidence="4 6" key="1">
    <citation type="journal article" date="2014" name="BMC Genomics">
        <title>Oil accumulation mechanisms of the oleaginous microalga Chlorella protothecoides revealed through its genome, transcriptomes, and proteomes.</title>
        <authorList>
            <person name="Gao C."/>
            <person name="Wang Y."/>
            <person name="Shen Y."/>
            <person name="Yan D."/>
            <person name="He X."/>
            <person name="Dai J."/>
            <person name="Wu Q."/>
        </authorList>
    </citation>
    <scope>NUCLEOTIDE SEQUENCE [LARGE SCALE GENOMIC DNA]</scope>
    <source>
        <strain evidence="4 6">0710</strain>
    </source>
</reference>
<dbReference type="InterPro" id="IPR048422">
    <property type="entry name" value="NOA1/YqeH-like_C"/>
</dbReference>
<dbReference type="Gene3D" id="3.40.50.300">
    <property type="entry name" value="P-loop containing nucleotide triphosphate hydrolases"/>
    <property type="match status" value="1"/>
</dbReference>
<dbReference type="PANTHER" id="PTHR46434:SF1">
    <property type="entry name" value="GENETIC INTERACTOR OF PROHIBITINS 3, MITOCHONDRIAL"/>
    <property type="match status" value="1"/>
</dbReference>
<dbReference type="Pfam" id="PF01926">
    <property type="entry name" value="MMR_HSR1"/>
    <property type="match status" value="1"/>
</dbReference>
<protein>
    <submittedName>
        <fullName evidence="4">Uncharacterized protein YqeH</fullName>
    </submittedName>
</protein>
<dbReference type="OrthoDB" id="1696305at2759"/>
<dbReference type="Pfam" id="PF21516">
    <property type="entry name" value="YqeH-like_C"/>
    <property type="match status" value="1"/>
</dbReference>
<dbReference type="AlphaFoldDB" id="A0A087SS96"/>
<keyword evidence="6" id="KW-1185">Reference proteome</keyword>
<dbReference type="EMBL" id="QOKY01000159">
    <property type="protein sequence ID" value="RMZ55792.1"/>
    <property type="molecule type" value="Genomic_DNA"/>
</dbReference>
<feature type="compositionally biased region" description="Basic and acidic residues" evidence="1">
    <location>
        <begin position="429"/>
        <end position="444"/>
    </location>
</feature>
<proteinExistence type="predicted"/>